<evidence type="ECO:0008006" key="4">
    <source>
        <dbReference type="Google" id="ProtNLM"/>
    </source>
</evidence>
<reference evidence="2" key="1">
    <citation type="submission" date="2019-10" db="EMBL/GenBank/DDBJ databases">
        <title>Draft genome sequece of Microseira wollei NIES-4236.</title>
        <authorList>
            <person name="Yamaguchi H."/>
            <person name="Suzuki S."/>
            <person name="Kawachi M."/>
        </authorList>
    </citation>
    <scope>NUCLEOTIDE SEQUENCE</scope>
    <source>
        <strain evidence="2">NIES-4236</strain>
    </source>
</reference>
<keyword evidence="1" id="KW-0472">Membrane</keyword>
<dbReference type="EMBL" id="BLAY01000201">
    <property type="protein sequence ID" value="GET43124.1"/>
    <property type="molecule type" value="Genomic_DNA"/>
</dbReference>
<organism evidence="2 3">
    <name type="scientific">Microseira wollei NIES-4236</name>
    <dbReference type="NCBI Taxonomy" id="2530354"/>
    <lineage>
        <taxon>Bacteria</taxon>
        <taxon>Bacillati</taxon>
        <taxon>Cyanobacteriota</taxon>
        <taxon>Cyanophyceae</taxon>
        <taxon>Oscillatoriophycideae</taxon>
        <taxon>Aerosakkonematales</taxon>
        <taxon>Aerosakkonemataceae</taxon>
        <taxon>Microseira</taxon>
    </lineage>
</organism>
<accession>A0AAV3XQQ0</accession>
<dbReference type="Proteomes" id="UP001050975">
    <property type="component" value="Unassembled WGS sequence"/>
</dbReference>
<keyword evidence="3" id="KW-1185">Reference proteome</keyword>
<evidence type="ECO:0000256" key="1">
    <source>
        <dbReference type="SAM" id="Phobius"/>
    </source>
</evidence>
<proteinExistence type="predicted"/>
<keyword evidence="1" id="KW-1133">Transmembrane helix</keyword>
<keyword evidence="1" id="KW-0812">Transmembrane</keyword>
<dbReference type="AlphaFoldDB" id="A0AAV3XQQ0"/>
<evidence type="ECO:0000313" key="3">
    <source>
        <dbReference type="Proteomes" id="UP001050975"/>
    </source>
</evidence>
<dbReference type="RefSeq" id="WP_226591608.1">
    <property type="nucleotide sequence ID" value="NZ_BLAY01000201.1"/>
</dbReference>
<evidence type="ECO:0000313" key="2">
    <source>
        <dbReference type="EMBL" id="GET43124.1"/>
    </source>
</evidence>
<gene>
    <name evidence="2" type="ORF">MiSe_79450</name>
</gene>
<sequence>MSDNRDLEKKILKALQKHQAAKLHKARLIFSIIAGLFVTIILSKCQFYSPPNQQNTKQDNTFNFPMSFCGDRSVGGTGTWYPVYVDYSESNLREIRQLYCCDAAYEGSVNKILVASFYNRSKAEQFVAMLKTKKFGSAYIGSGIKITTSGTPSQNNCK</sequence>
<comment type="caution">
    <text evidence="2">The sequence shown here is derived from an EMBL/GenBank/DDBJ whole genome shotgun (WGS) entry which is preliminary data.</text>
</comment>
<protein>
    <recommendedName>
        <fullName evidence="4">SPOR domain-containing protein</fullName>
    </recommendedName>
</protein>
<feature type="transmembrane region" description="Helical" evidence="1">
    <location>
        <begin position="26"/>
        <end position="43"/>
    </location>
</feature>
<name>A0AAV3XQQ0_9CYAN</name>